<dbReference type="InterPro" id="IPR025110">
    <property type="entry name" value="AMP-bd_C"/>
</dbReference>
<evidence type="ECO:0000313" key="7">
    <source>
        <dbReference type="Proteomes" id="UP000620124"/>
    </source>
</evidence>
<dbReference type="GO" id="GO:0019748">
    <property type="term" value="P:secondary metabolic process"/>
    <property type="evidence" value="ECO:0007669"/>
    <property type="project" value="TreeGrafter"/>
</dbReference>
<evidence type="ECO:0000259" key="5">
    <source>
        <dbReference type="Pfam" id="PF13193"/>
    </source>
</evidence>
<dbReference type="InterPro" id="IPR020845">
    <property type="entry name" value="AMP-binding_CS"/>
</dbReference>
<dbReference type="Proteomes" id="UP000620124">
    <property type="component" value="Unassembled WGS sequence"/>
</dbReference>
<proteinExistence type="inferred from homology"/>
<keyword evidence="2" id="KW-0436">Ligase</keyword>
<comment type="similarity">
    <text evidence="1">Belongs to the ATP-dependent AMP-binding enzyme family.</text>
</comment>
<dbReference type="InterPro" id="IPR000873">
    <property type="entry name" value="AMP-dep_synth/lig_dom"/>
</dbReference>
<evidence type="ECO:0000259" key="4">
    <source>
        <dbReference type="Pfam" id="PF00501"/>
    </source>
</evidence>
<comment type="caution">
    <text evidence="6">The sequence shown here is derived from an EMBL/GenBank/DDBJ whole genome shotgun (WGS) entry which is preliminary data.</text>
</comment>
<keyword evidence="7" id="KW-1185">Reference proteome</keyword>
<feature type="compositionally biased region" description="Polar residues" evidence="3">
    <location>
        <begin position="28"/>
        <end position="40"/>
    </location>
</feature>
<dbReference type="EMBL" id="JACAZI010000025">
    <property type="protein sequence ID" value="KAF7335033.1"/>
    <property type="molecule type" value="Genomic_DNA"/>
</dbReference>
<name>A0A8H6X632_9AGAR</name>
<dbReference type="AlphaFoldDB" id="A0A8H6X632"/>
<evidence type="ECO:0000256" key="1">
    <source>
        <dbReference type="ARBA" id="ARBA00006432"/>
    </source>
</evidence>
<feature type="domain" description="AMP-dependent synthetase/ligase" evidence="4">
    <location>
        <begin position="67"/>
        <end position="450"/>
    </location>
</feature>
<reference evidence="6" key="1">
    <citation type="submission" date="2020-05" db="EMBL/GenBank/DDBJ databases">
        <title>Mycena genomes resolve the evolution of fungal bioluminescence.</title>
        <authorList>
            <person name="Tsai I.J."/>
        </authorList>
    </citation>
    <scope>NUCLEOTIDE SEQUENCE</scope>
    <source>
        <strain evidence="6">CCC161011</strain>
    </source>
</reference>
<gene>
    <name evidence="6" type="ORF">MVEN_02253500</name>
</gene>
<dbReference type="PANTHER" id="PTHR24096:SF149">
    <property type="entry name" value="AMP-BINDING DOMAIN-CONTAINING PROTEIN-RELATED"/>
    <property type="match status" value="1"/>
</dbReference>
<dbReference type="InterPro" id="IPR045851">
    <property type="entry name" value="AMP-bd_C_sf"/>
</dbReference>
<dbReference type="SUPFAM" id="SSF56801">
    <property type="entry name" value="Acetyl-CoA synthetase-like"/>
    <property type="match status" value="1"/>
</dbReference>
<dbReference type="Gene3D" id="3.40.50.12780">
    <property type="entry name" value="N-terminal domain of ligase-like"/>
    <property type="match status" value="1"/>
</dbReference>
<evidence type="ECO:0000313" key="6">
    <source>
        <dbReference type="EMBL" id="KAF7335033.1"/>
    </source>
</evidence>
<dbReference type="Pfam" id="PF13193">
    <property type="entry name" value="AMP-binding_C"/>
    <property type="match status" value="1"/>
</dbReference>
<dbReference type="Gene3D" id="3.30.300.30">
    <property type="match status" value="1"/>
</dbReference>
<dbReference type="Pfam" id="PF00501">
    <property type="entry name" value="AMP-binding"/>
    <property type="match status" value="1"/>
</dbReference>
<protein>
    <submittedName>
        <fullName evidence="6">Putative acyl-coenzyme A synthetase</fullName>
    </submittedName>
</protein>
<feature type="domain" description="AMP-binding enzyme C-terminal" evidence="5">
    <location>
        <begin position="516"/>
        <end position="594"/>
    </location>
</feature>
<dbReference type="InterPro" id="IPR042099">
    <property type="entry name" value="ANL_N_sf"/>
</dbReference>
<organism evidence="6 7">
    <name type="scientific">Mycena venus</name>
    <dbReference type="NCBI Taxonomy" id="2733690"/>
    <lineage>
        <taxon>Eukaryota</taxon>
        <taxon>Fungi</taxon>
        <taxon>Dikarya</taxon>
        <taxon>Basidiomycota</taxon>
        <taxon>Agaricomycotina</taxon>
        <taxon>Agaricomycetes</taxon>
        <taxon>Agaricomycetidae</taxon>
        <taxon>Agaricales</taxon>
        <taxon>Marasmiineae</taxon>
        <taxon>Mycenaceae</taxon>
        <taxon>Mycena</taxon>
    </lineage>
</organism>
<dbReference type="GO" id="GO:0016405">
    <property type="term" value="F:CoA-ligase activity"/>
    <property type="evidence" value="ECO:0007669"/>
    <property type="project" value="TreeGrafter"/>
</dbReference>
<dbReference type="PROSITE" id="PS00455">
    <property type="entry name" value="AMP_BINDING"/>
    <property type="match status" value="1"/>
</dbReference>
<dbReference type="OrthoDB" id="1898221at2759"/>
<dbReference type="FunFam" id="3.30.300.30:FF:000007">
    <property type="entry name" value="4-coumarate--CoA ligase 2"/>
    <property type="match status" value="1"/>
</dbReference>
<feature type="region of interest" description="Disordered" evidence="3">
    <location>
        <begin position="8"/>
        <end position="40"/>
    </location>
</feature>
<sequence length="615" mass="67466">MIISEIKINRRTPIHRPPGNRDRGDEPLTQQRLPHTSPNWSQGINAWVAAGYSEHSFAQDDALVLHADAADPSNRVTKATLRSLTQRIAHGLRTHFDIGARGPNTDIVTVISDGQVLIPAAFFGIITAGGVYSAASPSSTPADLARQVRIGTSRLVIADRAHAGVAHEAAAQCGLDAGRMVLVLDSSPGRWSLKSMDRSIDALSDQTLEWERVTDPKALEESLITILWSSGTTGLPKGVRLSHLNLVAETYITALSARDWLVREFETNPSFVPTPYRTLGHLPVSHIAGLFGYMVGPMYSAGTVFWLPRYNWADLLRYAERHKITVFYTVPSIFLRITKDPAAARAFRFVEGASTGAAPMDAALQRAASAKLGEGGKEPVRIGQTWGLSETTGAVTAMPRGDVDADAYGSLSPVLPGVELRIVDEEMRDVEEGEEGELLVRSVLVTRGYFRDEDATRAAFWDGWFCTGDVGVVREGRFYLVDRKKCSGKKQCADLSPRKKKQEILKYKGQQVAPAELENVLFAHPRVHEAAVIGVPAPDDPGNDLPRAYVVVDDRGKVTAEEITDYVRARVAPYKQLRGGVVFVDEIPKNAVGKFLRRDLRERAKMEMRETGAKL</sequence>
<evidence type="ECO:0000256" key="3">
    <source>
        <dbReference type="SAM" id="MobiDB-lite"/>
    </source>
</evidence>
<evidence type="ECO:0000256" key="2">
    <source>
        <dbReference type="ARBA" id="ARBA00022598"/>
    </source>
</evidence>
<accession>A0A8H6X632</accession>
<dbReference type="PANTHER" id="PTHR24096">
    <property type="entry name" value="LONG-CHAIN-FATTY-ACID--COA LIGASE"/>
    <property type="match status" value="1"/>
</dbReference>